<dbReference type="SMR" id="A0A3Q7HP56"/>
<keyword evidence="5 7" id="KW-0472">Membrane</keyword>
<reference evidence="8" key="1">
    <citation type="journal article" date="2012" name="Nature">
        <title>The tomato genome sequence provides insights into fleshy fruit evolution.</title>
        <authorList>
            <consortium name="Tomato Genome Consortium"/>
        </authorList>
    </citation>
    <scope>NUCLEOTIDE SEQUENCE [LARGE SCALE GENOMIC DNA]</scope>
    <source>
        <strain evidence="8">cv. Heinz 1706</strain>
    </source>
</reference>
<dbReference type="PROSITE" id="PS01022">
    <property type="entry name" value="PTR2_1"/>
    <property type="match status" value="1"/>
</dbReference>
<evidence type="ECO:0000256" key="6">
    <source>
        <dbReference type="ARBA" id="ARBA00044504"/>
    </source>
</evidence>
<evidence type="ECO:0000256" key="1">
    <source>
        <dbReference type="ARBA" id="ARBA00004141"/>
    </source>
</evidence>
<feature type="transmembrane region" description="Helical" evidence="7">
    <location>
        <begin position="491"/>
        <end position="511"/>
    </location>
</feature>
<dbReference type="AlphaFoldDB" id="A0A3Q7HP56"/>
<dbReference type="Proteomes" id="UP000004994">
    <property type="component" value="Chromosome 8"/>
</dbReference>
<keyword evidence="4 7" id="KW-1133">Transmembrane helix</keyword>
<comment type="similarity">
    <text evidence="6">Belongs to the major facilitator superfamily. Phosphate:H(+) symporter (TC 2.A.1.9) family.</text>
</comment>
<evidence type="ECO:0000256" key="5">
    <source>
        <dbReference type="ARBA" id="ARBA00023136"/>
    </source>
</evidence>
<dbReference type="InterPro" id="IPR000109">
    <property type="entry name" value="POT_fam"/>
</dbReference>
<evidence type="ECO:0000256" key="4">
    <source>
        <dbReference type="ARBA" id="ARBA00022989"/>
    </source>
</evidence>
<dbReference type="InterPro" id="IPR036259">
    <property type="entry name" value="MFS_trans_sf"/>
</dbReference>
<dbReference type="GO" id="GO:0006857">
    <property type="term" value="P:oligopeptide transport"/>
    <property type="evidence" value="ECO:0007669"/>
    <property type="project" value="InterPro"/>
</dbReference>
<dbReference type="RefSeq" id="XP_004245323.1">
    <property type="nucleotide sequence ID" value="XM_004245275.5"/>
</dbReference>
<feature type="transmembrane region" description="Helical" evidence="7">
    <location>
        <begin position="410"/>
        <end position="430"/>
    </location>
</feature>
<dbReference type="GeneID" id="101257289"/>
<dbReference type="SUPFAM" id="SSF103473">
    <property type="entry name" value="MFS general substrate transporter"/>
    <property type="match status" value="1"/>
</dbReference>
<dbReference type="OrthoDB" id="8904098at2759"/>
<name>A0A3Q7HP56_SOLLC</name>
<organism evidence="8">
    <name type="scientific">Solanum lycopersicum</name>
    <name type="common">Tomato</name>
    <name type="synonym">Lycopersicon esculentum</name>
    <dbReference type="NCBI Taxonomy" id="4081"/>
    <lineage>
        <taxon>Eukaryota</taxon>
        <taxon>Viridiplantae</taxon>
        <taxon>Streptophyta</taxon>
        <taxon>Embryophyta</taxon>
        <taxon>Tracheophyta</taxon>
        <taxon>Spermatophyta</taxon>
        <taxon>Magnoliopsida</taxon>
        <taxon>eudicotyledons</taxon>
        <taxon>Gunneridae</taxon>
        <taxon>Pentapetalae</taxon>
        <taxon>asterids</taxon>
        <taxon>lamiids</taxon>
        <taxon>Solanales</taxon>
        <taxon>Solanaceae</taxon>
        <taxon>Solanoideae</taxon>
        <taxon>Solaneae</taxon>
        <taxon>Solanum</taxon>
        <taxon>Solanum subgen. Lycopersicon</taxon>
    </lineage>
</organism>
<dbReference type="EnsemblPlants" id="Solyc08g061010.3.1">
    <property type="protein sequence ID" value="Solyc08g061010.3.1"/>
    <property type="gene ID" value="Solyc08g061010.3"/>
</dbReference>
<dbReference type="InParanoid" id="A0A3Q7HP56"/>
<dbReference type="GO" id="GO:0022857">
    <property type="term" value="F:transmembrane transporter activity"/>
    <property type="evidence" value="ECO:0000318"/>
    <property type="project" value="GO_Central"/>
</dbReference>
<accession>A0A3Q7HP56</accession>
<dbReference type="KEGG" id="sly:101257289"/>
<evidence type="ECO:0000256" key="2">
    <source>
        <dbReference type="ARBA" id="ARBA00005982"/>
    </source>
</evidence>
<feature type="transmembrane region" description="Helical" evidence="7">
    <location>
        <begin position="186"/>
        <end position="209"/>
    </location>
</feature>
<reference evidence="8" key="2">
    <citation type="submission" date="2019-01" db="UniProtKB">
        <authorList>
            <consortium name="EnsemblPlants"/>
        </authorList>
    </citation>
    <scope>IDENTIFICATION</scope>
    <source>
        <strain evidence="8">cv. Heinz 1706</strain>
    </source>
</reference>
<dbReference type="Gene3D" id="1.20.1250.20">
    <property type="entry name" value="MFS general substrate transporter like domains"/>
    <property type="match status" value="1"/>
</dbReference>
<proteinExistence type="inferred from homology"/>
<feature type="transmembrane region" description="Helical" evidence="7">
    <location>
        <begin position="536"/>
        <end position="558"/>
    </location>
</feature>
<dbReference type="PaxDb" id="4081-Solyc08g061020.1.1"/>
<dbReference type="InterPro" id="IPR018456">
    <property type="entry name" value="PTR2_symporter_CS"/>
</dbReference>
<evidence type="ECO:0000256" key="7">
    <source>
        <dbReference type="SAM" id="Phobius"/>
    </source>
</evidence>
<feature type="transmembrane region" description="Helical" evidence="7">
    <location>
        <begin position="369"/>
        <end position="389"/>
    </location>
</feature>
<dbReference type="PANTHER" id="PTHR11654">
    <property type="entry name" value="OLIGOPEPTIDE TRANSPORTER-RELATED"/>
    <property type="match status" value="1"/>
</dbReference>
<feature type="transmembrane region" description="Helical" evidence="7">
    <location>
        <begin position="215"/>
        <end position="236"/>
    </location>
</feature>
<dbReference type="Gramene" id="Solyc08g061010.3.1">
    <property type="protein sequence ID" value="Solyc08g061010.3.1"/>
    <property type="gene ID" value="Solyc08g061010.3"/>
</dbReference>
<protein>
    <submittedName>
        <fullName evidence="8">Uncharacterized protein</fullName>
    </submittedName>
</protein>
<keyword evidence="3 7" id="KW-0812">Transmembrane</keyword>
<feature type="transmembrane region" description="Helical" evidence="7">
    <location>
        <begin position="96"/>
        <end position="116"/>
    </location>
</feature>
<sequence length="564" mass="62329">MDDLVGNAAVDYKGLLAIRSKTGGWLSNALIVGIEVSERLSTMGIAVNLVTYLIGRMHIPSATSAKIVSDFMGTSFLLCLLGGLIADSFLGRYRTIAIFAIIQTLGTGMLAISSMLPQLQPTPCNIHYSLKSSNCEQATTSQMSVLYISLYLMALGTGGLKSSVSGFCTDQFDETNEEEKAQLTLFFNWFFFFITLGTLLAVTVLVYIQDEVGRSCGYGICSFSMLVAILMFLSGTKRYRYKKTMKSPIAQILHVLIAAIRKRRLQLPTNDSFLYEDNSNSSRISHTDQFRILDKAAIMTKEDYECINSLAENPWRISSVTKVEEVKMIIRLLPIWTTSILFWTAYAQLVTFSVEQASTMDRSIGDFRIPAASLTAFFVSAILISLATYDRLILPFLKIWTAKKSGLTSLQKIGIGLFLSCLGMGVASIIEVKRLSIAKENEETPNTLPISVFLLIPQFFLVGAGVGFMYTGQLDLFITQSPKGMKTMSTGLFLTTMALGFFFSSLLISIVKKVTTANINNGWVGESINKGRLDCFYGLLAILIFIDFGFYVLCASWYTSNIIC</sequence>
<feature type="transmembrane region" description="Helical" evidence="7">
    <location>
        <begin position="450"/>
        <end position="470"/>
    </location>
</feature>
<evidence type="ECO:0000313" key="8">
    <source>
        <dbReference type="EnsemblPlants" id="Solyc08g061010.3.1"/>
    </source>
</evidence>
<feature type="transmembrane region" description="Helical" evidence="7">
    <location>
        <begin position="328"/>
        <end position="349"/>
    </location>
</feature>
<dbReference type="GO" id="GO:0055085">
    <property type="term" value="P:transmembrane transport"/>
    <property type="evidence" value="ECO:0000318"/>
    <property type="project" value="GO_Central"/>
</dbReference>
<keyword evidence="9" id="KW-1185">Reference proteome</keyword>
<comment type="similarity">
    <text evidence="2">Belongs to the major facilitator superfamily. Proton-dependent oligopeptide transporter (POT/PTR) (TC 2.A.17) family.</text>
</comment>
<dbReference type="OMA" id="EDYECIN"/>
<dbReference type="Pfam" id="PF00854">
    <property type="entry name" value="PTR2"/>
    <property type="match status" value="1"/>
</dbReference>
<gene>
    <name evidence="8" type="primary">LOC101257289</name>
</gene>
<evidence type="ECO:0000256" key="3">
    <source>
        <dbReference type="ARBA" id="ARBA00022692"/>
    </source>
</evidence>
<comment type="subcellular location">
    <subcellularLocation>
        <location evidence="1">Membrane</location>
        <topology evidence="1">Multi-pass membrane protein</topology>
    </subcellularLocation>
</comment>
<evidence type="ECO:0000313" key="9">
    <source>
        <dbReference type="Proteomes" id="UP000004994"/>
    </source>
</evidence>
<feature type="transmembrane region" description="Helical" evidence="7">
    <location>
        <begin position="71"/>
        <end position="90"/>
    </location>
</feature>
<dbReference type="GO" id="GO:0016020">
    <property type="term" value="C:membrane"/>
    <property type="evidence" value="ECO:0000318"/>
    <property type="project" value="GO_Central"/>
</dbReference>